<gene>
    <name evidence="13" type="ORF">METZ01_LOCUS314437</name>
</gene>
<name>A0A382NK47_9ZZZZ</name>
<evidence type="ECO:0000256" key="4">
    <source>
        <dbReference type="ARBA" id="ARBA00022490"/>
    </source>
</evidence>
<dbReference type="PANTHER" id="PTHR34265">
    <property type="entry name" value="TYPE III PANTOTHENATE KINASE"/>
    <property type="match status" value="1"/>
</dbReference>
<dbReference type="InterPro" id="IPR043129">
    <property type="entry name" value="ATPase_NBD"/>
</dbReference>
<accession>A0A382NK47</accession>
<dbReference type="CDD" id="cd24015">
    <property type="entry name" value="ASKHA_NBD_PanK-III"/>
    <property type="match status" value="1"/>
</dbReference>
<protein>
    <recommendedName>
        <fullName evidence="12">Type III pantothenate kinase</fullName>
    </recommendedName>
</protein>
<proteinExistence type="inferred from homology"/>
<dbReference type="PANTHER" id="PTHR34265:SF1">
    <property type="entry name" value="TYPE III PANTOTHENATE KINASE"/>
    <property type="match status" value="1"/>
</dbReference>
<evidence type="ECO:0000256" key="1">
    <source>
        <dbReference type="ARBA" id="ARBA00001958"/>
    </source>
</evidence>
<sequence length="238" mass="26423">MNLIIDIGNTTTKVAIFDGEELIKHQILKQPSLSAIILFSKEHNISNSIISSVKQKDSICNELITHFNALFLTHKTEIPISTNYNTPETLGKDRLAGIVGANKEYPNKNILVIDAGSCITSDFFMDSTYCGGRISPGLQMRYDALHTFTNQLPQISISDTHFTLGKDTNSSIISGVQQGAIDEMDAVIDIFRKENKDSVVILCGGDYNFFDKHLKNSIFAYPFIVLKGLNIILEFNAK</sequence>
<keyword evidence="8" id="KW-0067">ATP-binding</keyword>
<dbReference type="Gene3D" id="3.30.420.40">
    <property type="match status" value="2"/>
</dbReference>
<evidence type="ECO:0000256" key="11">
    <source>
        <dbReference type="ARBA" id="ARBA00038036"/>
    </source>
</evidence>
<dbReference type="InterPro" id="IPR004619">
    <property type="entry name" value="Type_III_PanK"/>
</dbReference>
<dbReference type="AlphaFoldDB" id="A0A382NK47"/>
<keyword evidence="6" id="KW-0547">Nucleotide-binding</keyword>
<keyword evidence="7" id="KW-0418">Kinase</keyword>
<comment type="subunit">
    <text evidence="3">Homodimer.</text>
</comment>
<dbReference type="HAMAP" id="MF_01274">
    <property type="entry name" value="Pantothen_kinase_3"/>
    <property type="match status" value="1"/>
</dbReference>
<comment type="similarity">
    <text evidence="11">Belongs to the type III pantothenate kinase family.</text>
</comment>
<dbReference type="SUPFAM" id="SSF53067">
    <property type="entry name" value="Actin-like ATPase domain"/>
    <property type="match status" value="2"/>
</dbReference>
<evidence type="ECO:0000256" key="12">
    <source>
        <dbReference type="ARBA" id="ARBA00040883"/>
    </source>
</evidence>
<keyword evidence="5" id="KW-0808">Transferase</keyword>
<keyword evidence="4" id="KW-0963">Cytoplasm</keyword>
<evidence type="ECO:0000256" key="6">
    <source>
        <dbReference type="ARBA" id="ARBA00022741"/>
    </source>
</evidence>
<evidence type="ECO:0000256" key="9">
    <source>
        <dbReference type="ARBA" id="ARBA00022958"/>
    </source>
</evidence>
<reference evidence="13" key="1">
    <citation type="submission" date="2018-05" db="EMBL/GenBank/DDBJ databases">
        <authorList>
            <person name="Lanie J.A."/>
            <person name="Ng W.-L."/>
            <person name="Kazmierczak K.M."/>
            <person name="Andrzejewski T.M."/>
            <person name="Davidsen T.M."/>
            <person name="Wayne K.J."/>
            <person name="Tettelin H."/>
            <person name="Glass J.I."/>
            <person name="Rusch D."/>
            <person name="Podicherti R."/>
            <person name="Tsui H.-C.T."/>
            <person name="Winkler M.E."/>
        </authorList>
    </citation>
    <scope>NUCLEOTIDE SEQUENCE</scope>
</reference>
<organism evidence="13">
    <name type="scientific">marine metagenome</name>
    <dbReference type="NCBI Taxonomy" id="408172"/>
    <lineage>
        <taxon>unclassified sequences</taxon>
        <taxon>metagenomes</taxon>
        <taxon>ecological metagenomes</taxon>
    </lineage>
</organism>
<evidence type="ECO:0000256" key="7">
    <source>
        <dbReference type="ARBA" id="ARBA00022777"/>
    </source>
</evidence>
<dbReference type="GO" id="GO:0005737">
    <property type="term" value="C:cytoplasm"/>
    <property type="evidence" value="ECO:0007669"/>
    <property type="project" value="UniProtKB-SubCell"/>
</dbReference>
<comment type="subcellular location">
    <subcellularLocation>
        <location evidence="2">Cytoplasm</location>
    </subcellularLocation>
</comment>
<dbReference type="GO" id="GO:0015937">
    <property type="term" value="P:coenzyme A biosynthetic process"/>
    <property type="evidence" value="ECO:0007669"/>
    <property type="project" value="UniProtKB-KW"/>
</dbReference>
<evidence type="ECO:0000256" key="10">
    <source>
        <dbReference type="ARBA" id="ARBA00022993"/>
    </source>
</evidence>
<evidence type="ECO:0000313" key="13">
    <source>
        <dbReference type="EMBL" id="SVC61583.1"/>
    </source>
</evidence>
<dbReference type="GO" id="GO:0004594">
    <property type="term" value="F:pantothenate kinase activity"/>
    <property type="evidence" value="ECO:0007669"/>
    <property type="project" value="InterPro"/>
</dbReference>
<evidence type="ECO:0000256" key="5">
    <source>
        <dbReference type="ARBA" id="ARBA00022679"/>
    </source>
</evidence>
<dbReference type="EMBL" id="UINC01101059">
    <property type="protein sequence ID" value="SVC61583.1"/>
    <property type="molecule type" value="Genomic_DNA"/>
</dbReference>
<comment type="cofactor">
    <cofactor evidence="1">
        <name>K(+)</name>
        <dbReference type="ChEBI" id="CHEBI:29103"/>
    </cofactor>
</comment>
<keyword evidence="10" id="KW-0173">Coenzyme A biosynthesis</keyword>
<keyword evidence="9" id="KW-0630">Potassium</keyword>
<evidence type="ECO:0000256" key="8">
    <source>
        <dbReference type="ARBA" id="ARBA00022840"/>
    </source>
</evidence>
<dbReference type="GO" id="GO:0005524">
    <property type="term" value="F:ATP binding"/>
    <property type="evidence" value="ECO:0007669"/>
    <property type="project" value="UniProtKB-KW"/>
</dbReference>
<evidence type="ECO:0000256" key="3">
    <source>
        <dbReference type="ARBA" id="ARBA00011738"/>
    </source>
</evidence>
<dbReference type="Pfam" id="PF03309">
    <property type="entry name" value="Pan_kinase"/>
    <property type="match status" value="1"/>
</dbReference>
<evidence type="ECO:0000256" key="2">
    <source>
        <dbReference type="ARBA" id="ARBA00004496"/>
    </source>
</evidence>
<dbReference type="NCBIfam" id="TIGR00671">
    <property type="entry name" value="baf"/>
    <property type="match status" value="1"/>
</dbReference>